<evidence type="ECO:0000259" key="2">
    <source>
        <dbReference type="PROSITE" id="PS50943"/>
    </source>
</evidence>
<dbReference type="SUPFAM" id="SSF47413">
    <property type="entry name" value="lambda repressor-like DNA-binding domains"/>
    <property type="match status" value="1"/>
</dbReference>
<keyword evidence="1" id="KW-0238">DNA-binding</keyword>
<dbReference type="SMART" id="SM00530">
    <property type="entry name" value="HTH_XRE"/>
    <property type="match status" value="1"/>
</dbReference>
<comment type="caution">
    <text evidence="3">The sequence shown here is derived from an EMBL/GenBank/DDBJ whole genome shotgun (WGS) entry which is preliminary data.</text>
</comment>
<evidence type="ECO:0000256" key="1">
    <source>
        <dbReference type="ARBA" id="ARBA00023125"/>
    </source>
</evidence>
<dbReference type="PANTHER" id="PTHR46558:SF11">
    <property type="entry name" value="HTH-TYPE TRANSCRIPTIONAL REGULATOR XRE"/>
    <property type="match status" value="1"/>
</dbReference>
<sequence length="233" mass="27169">MKISNNIPIIEHEDIINIFTGNLRTKRKEKGYTQEQLADMLGVTVKTYRSWEQDTLPKTIDLINLSIILGCDIDYLLGRINTDTHFKAYIDRTYALSQQSFNKLSLLHIFLTEKNNNIHKEIAIDWKNILDYLITTEKGNLLLDQIRQYATSSDSASKKYCYYALLTGKEQHGYNKILNLNTLSDIIYSLNDLKDYMHAIRAEKNRARFLDQTAAFFEVNALDKKECPEQKRF</sequence>
<dbReference type="CDD" id="cd00093">
    <property type="entry name" value="HTH_XRE"/>
    <property type="match status" value="1"/>
</dbReference>
<dbReference type="PROSITE" id="PS50943">
    <property type="entry name" value="HTH_CROC1"/>
    <property type="match status" value="1"/>
</dbReference>
<keyword evidence="4" id="KW-1185">Reference proteome</keyword>
<dbReference type="InterPro" id="IPR010982">
    <property type="entry name" value="Lambda_DNA-bd_dom_sf"/>
</dbReference>
<dbReference type="Pfam" id="PF01381">
    <property type="entry name" value="HTH_3"/>
    <property type="match status" value="1"/>
</dbReference>
<organism evidence="3 4">
    <name type="scientific">Muricoprocola aceti</name>
    <dbReference type="NCBI Taxonomy" id="2981772"/>
    <lineage>
        <taxon>Bacteria</taxon>
        <taxon>Bacillati</taxon>
        <taxon>Bacillota</taxon>
        <taxon>Clostridia</taxon>
        <taxon>Lachnospirales</taxon>
        <taxon>Lachnospiraceae</taxon>
        <taxon>Muricoprocola</taxon>
    </lineage>
</organism>
<feature type="domain" description="HTH cro/C1-type" evidence="2">
    <location>
        <begin position="23"/>
        <end position="76"/>
    </location>
</feature>
<gene>
    <name evidence="3" type="ORF">OCV47_14875</name>
</gene>
<evidence type="ECO:0000313" key="3">
    <source>
        <dbReference type="EMBL" id="MCU6726589.1"/>
    </source>
</evidence>
<accession>A0ABT2SQ21</accession>
<dbReference type="InterPro" id="IPR001387">
    <property type="entry name" value="Cro/C1-type_HTH"/>
</dbReference>
<dbReference type="RefSeq" id="WP_262655838.1">
    <property type="nucleotide sequence ID" value="NZ_JAOQKE010000029.1"/>
</dbReference>
<reference evidence="3 4" key="1">
    <citation type="journal article" date="2021" name="ISME Commun">
        <title>Automated analysis of genomic sequences facilitates high-throughput and comprehensive description of bacteria.</title>
        <authorList>
            <person name="Hitch T.C.A."/>
        </authorList>
    </citation>
    <scope>NUCLEOTIDE SEQUENCE [LARGE SCALE GENOMIC DNA]</scope>
    <source>
        <strain evidence="3 4">Sanger_29</strain>
    </source>
</reference>
<protein>
    <submittedName>
        <fullName evidence="3">Helix-turn-helix domain-containing protein</fullName>
    </submittedName>
</protein>
<evidence type="ECO:0000313" key="4">
    <source>
        <dbReference type="Proteomes" id="UP001652338"/>
    </source>
</evidence>
<dbReference type="EMBL" id="JAOQKE010000029">
    <property type="protein sequence ID" value="MCU6726589.1"/>
    <property type="molecule type" value="Genomic_DNA"/>
</dbReference>
<dbReference type="Proteomes" id="UP001652338">
    <property type="component" value="Unassembled WGS sequence"/>
</dbReference>
<dbReference type="PANTHER" id="PTHR46558">
    <property type="entry name" value="TRACRIPTIONAL REGULATORY PROTEIN-RELATED-RELATED"/>
    <property type="match status" value="1"/>
</dbReference>
<name>A0ABT2SQ21_9FIRM</name>
<proteinExistence type="predicted"/>
<dbReference type="Gene3D" id="1.10.260.40">
    <property type="entry name" value="lambda repressor-like DNA-binding domains"/>
    <property type="match status" value="1"/>
</dbReference>